<dbReference type="FunFam" id="2.40.70.10:FF:000008">
    <property type="entry name" value="Cathepsin D"/>
    <property type="match status" value="1"/>
</dbReference>
<evidence type="ECO:0000256" key="7">
    <source>
        <dbReference type="ARBA" id="ARBA00022801"/>
    </source>
</evidence>
<feature type="active site" evidence="11">
    <location>
        <position position="90"/>
    </location>
</feature>
<feature type="non-terminal residue" evidence="16">
    <location>
        <position position="423"/>
    </location>
</feature>
<dbReference type="Pfam" id="PF07966">
    <property type="entry name" value="A1_Propeptide"/>
    <property type="match status" value="1"/>
</dbReference>
<dbReference type="Gene3D" id="2.40.70.10">
    <property type="entry name" value="Acid Proteases"/>
    <property type="match status" value="2"/>
</dbReference>
<sequence length="423" mass="46239">MRRILIFLALSAVALAAQVQVPLQRVKSMQEKLMEEGKWAAYQAQKEAHRKLEPHIFQSGNQVAYDYGDLVYIGQVTIGTPAQKFNLILDTGSSNLWVPDSTCGGIPGCADYCNKLPKDQCGQFCDPTKCCPGAENILAQDPCDLKNRYNQSASSTYVKNGQRWSIQYGTGSAQGFLGQDRVCLGSSGVCYDKQVFGQATQIAAFFANQPCDGIFGMAWPSISVDNVPPLLNNVVSQLDMPLFSVWLDRKGTQQNVVGGLFTYGALDTVNCDPLTTYYPLSSQTYWQFQIAGVSLDTYSSKVAYQVISDTGTSLIGAPQAVVDAVGKQLGGVFSQYYGAYTISCNATTPDLVINIGNNQYPISYQEYIVPLDGQCIIGLFGFEFGGFGPQWILGDPWIRSWCNVYHIGQAKIGFSKARHTAMT</sequence>
<accession>A0AA36GAP4</accession>
<dbReference type="InterPro" id="IPR001461">
    <property type="entry name" value="Aspartic_peptidase_A1"/>
</dbReference>
<keyword evidence="10" id="KW-0325">Glycoprotein</keyword>
<dbReference type="GO" id="GO:0005576">
    <property type="term" value="C:extracellular region"/>
    <property type="evidence" value="ECO:0007669"/>
    <property type="project" value="UniProtKB-SubCell"/>
</dbReference>
<reference evidence="16" key="1">
    <citation type="submission" date="2023-06" db="EMBL/GenBank/DDBJ databases">
        <authorList>
            <person name="Delattre M."/>
        </authorList>
    </citation>
    <scope>NUCLEOTIDE SEQUENCE</scope>
    <source>
        <strain evidence="16">AF72</strain>
    </source>
</reference>
<evidence type="ECO:0000256" key="9">
    <source>
        <dbReference type="ARBA" id="ARBA00023157"/>
    </source>
</evidence>
<dbReference type="PROSITE" id="PS51767">
    <property type="entry name" value="PEPTIDASE_A1"/>
    <property type="match status" value="1"/>
</dbReference>
<keyword evidence="8" id="KW-0865">Zymogen</keyword>
<dbReference type="AlphaFoldDB" id="A0AA36GAP4"/>
<evidence type="ECO:0000256" key="10">
    <source>
        <dbReference type="ARBA" id="ARBA00023180"/>
    </source>
</evidence>
<dbReference type="InterPro" id="IPR012848">
    <property type="entry name" value="Aspartic_peptidase_N"/>
</dbReference>
<dbReference type="GO" id="GO:0005764">
    <property type="term" value="C:lysosome"/>
    <property type="evidence" value="ECO:0007669"/>
    <property type="project" value="TreeGrafter"/>
</dbReference>
<evidence type="ECO:0000256" key="8">
    <source>
        <dbReference type="ARBA" id="ARBA00023145"/>
    </source>
</evidence>
<evidence type="ECO:0000313" key="16">
    <source>
        <dbReference type="EMBL" id="CAJ0586549.1"/>
    </source>
</evidence>
<dbReference type="EMBL" id="CATQJA010002709">
    <property type="protein sequence ID" value="CAJ0586549.1"/>
    <property type="molecule type" value="Genomic_DNA"/>
</dbReference>
<keyword evidence="4 13" id="KW-0645">Protease</keyword>
<dbReference type="GO" id="GO:0004190">
    <property type="term" value="F:aspartic-type endopeptidase activity"/>
    <property type="evidence" value="ECO:0007669"/>
    <property type="project" value="UniProtKB-KW"/>
</dbReference>
<evidence type="ECO:0000256" key="12">
    <source>
        <dbReference type="PIRSR" id="PIRSR601461-2"/>
    </source>
</evidence>
<gene>
    <name evidence="16" type="ORF">MSPICULIGERA_LOCUS24553</name>
</gene>
<evidence type="ECO:0000256" key="1">
    <source>
        <dbReference type="ARBA" id="ARBA00004613"/>
    </source>
</evidence>
<dbReference type="InterPro" id="IPR021109">
    <property type="entry name" value="Peptidase_aspartic_dom_sf"/>
</dbReference>
<comment type="subcellular location">
    <subcellularLocation>
        <location evidence="1">Secreted</location>
    </subcellularLocation>
</comment>
<dbReference type="CDD" id="cd05471">
    <property type="entry name" value="pepsin_like"/>
    <property type="match status" value="1"/>
</dbReference>
<dbReference type="PROSITE" id="PS00141">
    <property type="entry name" value="ASP_PROTEASE"/>
    <property type="match status" value="1"/>
</dbReference>
<dbReference type="Proteomes" id="UP001177023">
    <property type="component" value="Unassembled WGS sequence"/>
</dbReference>
<keyword evidence="17" id="KW-1185">Reference proteome</keyword>
<evidence type="ECO:0000256" key="2">
    <source>
        <dbReference type="ARBA" id="ARBA00007447"/>
    </source>
</evidence>
<evidence type="ECO:0000256" key="13">
    <source>
        <dbReference type="RuleBase" id="RU000454"/>
    </source>
</evidence>
<keyword evidence="6 13" id="KW-0064">Aspartyl protease</keyword>
<dbReference type="PANTHER" id="PTHR47966:SF45">
    <property type="entry name" value="PEPTIDASE A1 DOMAIN-CONTAINING PROTEIN"/>
    <property type="match status" value="1"/>
</dbReference>
<dbReference type="GO" id="GO:0006508">
    <property type="term" value="P:proteolysis"/>
    <property type="evidence" value="ECO:0007669"/>
    <property type="project" value="UniProtKB-KW"/>
</dbReference>
<comment type="caution">
    <text evidence="16">The sequence shown here is derived from an EMBL/GenBank/DDBJ whole genome shotgun (WGS) entry which is preliminary data.</text>
</comment>
<evidence type="ECO:0000256" key="5">
    <source>
        <dbReference type="ARBA" id="ARBA00022729"/>
    </source>
</evidence>
<keyword evidence="7 13" id="KW-0378">Hydrolase</keyword>
<keyword evidence="5 14" id="KW-0732">Signal</keyword>
<proteinExistence type="inferred from homology"/>
<dbReference type="SUPFAM" id="SSF50630">
    <property type="entry name" value="Acid proteases"/>
    <property type="match status" value="1"/>
</dbReference>
<evidence type="ECO:0000256" key="3">
    <source>
        <dbReference type="ARBA" id="ARBA00022525"/>
    </source>
</evidence>
<evidence type="ECO:0000256" key="14">
    <source>
        <dbReference type="SAM" id="SignalP"/>
    </source>
</evidence>
<dbReference type="InterPro" id="IPR001969">
    <property type="entry name" value="Aspartic_peptidase_AS"/>
</dbReference>
<dbReference type="PRINTS" id="PR00792">
    <property type="entry name" value="PEPSIN"/>
</dbReference>
<evidence type="ECO:0000259" key="15">
    <source>
        <dbReference type="PROSITE" id="PS51767"/>
    </source>
</evidence>
<protein>
    <recommendedName>
        <fullName evidence="15">Peptidase A1 domain-containing protein</fullName>
    </recommendedName>
</protein>
<dbReference type="PANTHER" id="PTHR47966">
    <property type="entry name" value="BETA-SITE APP-CLEAVING ENZYME, ISOFORM A-RELATED"/>
    <property type="match status" value="1"/>
</dbReference>
<feature type="chain" id="PRO_5041410587" description="Peptidase A1 domain-containing protein" evidence="14">
    <location>
        <begin position="17"/>
        <end position="423"/>
    </location>
</feature>
<name>A0AA36GAP4_9BILA</name>
<evidence type="ECO:0000256" key="11">
    <source>
        <dbReference type="PIRSR" id="PIRSR601461-1"/>
    </source>
</evidence>
<evidence type="ECO:0000313" key="17">
    <source>
        <dbReference type="Proteomes" id="UP001177023"/>
    </source>
</evidence>
<organism evidence="16 17">
    <name type="scientific">Mesorhabditis spiculigera</name>
    <dbReference type="NCBI Taxonomy" id="96644"/>
    <lineage>
        <taxon>Eukaryota</taxon>
        <taxon>Metazoa</taxon>
        <taxon>Ecdysozoa</taxon>
        <taxon>Nematoda</taxon>
        <taxon>Chromadorea</taxon>
        <taxon>Rhabditida</taxon>
        <taxon>Rhabditina</taxon>
        <taxon>Rhabditomorpha</taxon>
        <taxon>Rhabditoidea</taxon>
        <taxon>Rhabditidae</taxon>
        <taxon>Mesorhabditinae</taxon>
        <taxon>Mesorhabditis</taxon>
    </lineage>
</organism>
<keyword evidence="9 12" id="KW-1015">Disulfide bond</keyword>
<dbReference type="InterPro" id="IPR033121">
    <property type="entry name" value="PEPTIDASE_A1"/>
</dbReference>
<evidence type="ECO:0000256" key="4">
    <source>
        <dbReference type="ARBA" id="ARBA00022670"/>
    </source>
</evidence>
<keyword evidence="3" id="KW-0964">Secreted</keyword>
<evidence type="ECO:0000256" key="6">
    <source>
        <dbReference type="ARBA" id="ARBA00022750"/>
    </source>
</evidence>
<feature type="disulfide bond" evidence="12">
    <location>
        <begin position="103"/>
        <end position="143"/>
    </location>
</feature>
<dbReference type="InterPro" id="IPR034164">
    <property type="entry name" value="Pepsin-like_dom"/>
</dbReference>
<dbReference type="Pfam" id="PF00026">
    <property type="entry name" value="Asp"/>
    <property type="match status" value="1"/>
</dbReference>
<feature type="active site" evidence="11">
    <location>
        <position position="309"/>
    </location>
</feature>
<comment type="similarity">
    <text evidence="2 13">Belongs to the peptidase A1 family.</text>
</comment>
<feature type="domain" description="Peptidase A1" evidence="15">
    <location>
        <begin position="72"/>
        <end position="415"/>
    </location>
</feature>
<dbReference type="FunFam" id="2.40.70.10:FF:000058">
    <property type="entry name" value="ASpartyl Protease"/>
    <property type="match status" value="1"/>
</dbReference>
<feature type="signal peptide" evidence="14">
    <location>
        <begin position="1"/>
        <end position="16"/>
    </location>
</feature>